<reference evidence="5" key="1">
    <citation type="submission" date="2022-11" db="UniProtKB">
        <authorList>
            <consortium name="WormBaseParasite"/>
        </authorList>
    </citation>
    <scope>IDENTIFICATION</scope>
</reference>
<dbReference type="PROSITE" id="PS50055">
    <property type="entry name" value="TYR_PHOSPHATASE_PTP"/>
    <property type="match status" value="1"/>
</dbReference>
<evidence type="ECO:0000313" key="4">
    <source>
        <dbReference type="Proteomes" id="UP000887574"/>
    </source>
</evidence>
<dbReference type="InterPro" id="IPR052782">
    <property type="entry name" value="Oocyte-zygote_transition_reg"/>
</dbReference>
<dbReference type="SUPFAM" id="SSF52799">
    <property type="entry name" value="(Phosphotyrosine protein) phosphatases II"/>
    <property type="match status" value="1"/>
</dbReference>
<feature type="domain" description="Tyrosine-protein phosphatase" evidence="2">
    <location>
        <begin position="79"/>
        <end position="245"/>
    </location>
</feature>
<organism evidence="4 5">
    <name type="scientific">Ditylenchus dipsaci</name>
    <dbReference type="NCBI Taxonomy" id="166011"/>
    <lineage>
        <taxon>Eukaryota</taxon>
        <taxon>Metazoa</taxon>
        <taxon>Ecdysozoa</taxon>
        <taxon>Nematoda</taxon>
        <taxon>Chromadorea</taxon>
        <taxon>Rhabditida</taxon>
        <taxon>Tylenchina</taxon>
        <taxon>Tylenchomorpha</taxon>
        <taxon>Sphaerularioidea</taxon>
        <taxon>Anguinidae</taxon>
        <taxon>Anguininae</taxon>
        <taxon>Ditylenchus</taxon>
    </lineage>
</organism>
<dbReference type="InterPro" id="IPR016130">
    <property type="entry name" value="Tyr_Pase_AS"/>
</dbReference>
<feature type="compositionally biased region" description="Basic residues" evidence="1">
    <location>
        <begin position="1"/>
        <end position="20"/>
    </location>
</feature>
<dbReference type="InterPro" id="IPR029021">
    <property type="entry name" value="Prot-tyrosine_phosphatase-like"/>
</dbReference>
<dbReference type="PANTHER" id="PTHR46163">
    <property type="entry name" value="TYROSINE-PROTEIN PHOSPHATASE-RELATED"/>
    <property type="match status" value="1"/>
</dbReference>
<protein>
    <submittedName>
        <fullName evidence="5">Uncharacterized protein</fullName>
    </submittedName>
</protein>
<dbReference type="Gene3D" id="3.90.190.10">
    <property type="entry name" value="Protein tyrosine phosphatase superfamily"/>
    <property type="match status" value="2"/>
</dbReference>
<evidence type="ECO:0000259" key="2">
    <source>
        <dbReference type="PROSITE" id="PS50055"/>
    </source>
</evidence>
<dbReference type="Pfam" id="PF00102">
    <property type="entry name" value="Y_phosphatase"/>
    <property type="match status" value="2"/>
</dbReference>
<sequence length="267" mass="30307">MKDAGKKRKPSRKIKGRGNSRVRTVSIDEDDGTQVETKTPVKKRPTRRVRKSAAIDDPDAQKQLRIFCLKAIETGVEGLVKEFLAIKAETTAAPPKVAFDANKPKNRYQDVFCADQTRVILTWPPSNPSDYVHANWVEYRGEKQFICTQGPTEATVDDFWRLHKLGADHQNLNVIQAEEMLTVSRLQVSSNEPNVEPLEVKHVKWNEWPDRGVPKQKMAPFRLLARIHNIEPILVHCSAGIGRTGQSSAFTWLYKCSKPKKPSRCLQ</sequence>
<dbReference type="SMART" id="SM00194">
    <property type="entry name" value="PTPc"/>
    <property type="match status" value="1"/>
</dbReference>
<feature type="domain" description="Tyrosine specific protein phosphatases" evidence="3">
    <location>
        <begin position="232"/>
        <end position="245"/>
    </location>
</feature>
<accession>A0A915DE17</accession>
<dbReference type="AlphaFoldDB" id="A0A915DE17"/>
<feature type="region of interest" description="Disordered" evidence="1">
    <location>
        <begin position="1"/>
        <end position="54"/>
    </location>
</feature>
<evidence type="ECO:0000313" key="5">
    <source>
        <dbReference type="WBParaSite" id="jg18243"/>
    </source>
</evidence>
<dbReference type="SMART" id="SM00404">
    <property type="entry name" value="PTPc_motif"/>
    <property type="match status" value="1"/>
</dbReference>
<dbReference type="WBParaSite" id="jg18243">
    <property type="protein sequence ID" value="jg18243"/>
    <property type="gene ID" value="jg18243"/>
</dbReference>
<evidence type="ECO:0000259" key="3">
    <source>
        <dbReference type="PROSITE" id="PS50056"/>
    </source>
</evidence>
<dbReference type="Proteomes" id="UP000887574">
    <property type="component" value="Unplaced"/>
</dbReference>
<dbReference type="PANTHER" id="PTHR46163:SF2">
    <property type="entry name" value="PROTEIN-TYROSINE PHOSPHATASE"/>
    <property type="match status" value="1"/>
</dbReference>
<dbReference type="InterPro" id="IPR000242">
    <property type="entry name" value="PTP_cat"/>
</dbReference>
<keyword evidence="4" id="KW-1185">Reference proteome</keyword>
<dbReference type="PRINTS" id="PR00700">
    <property type="entry name" value="PRTYPHPHTASE"/>
</dbReference>
<evidence type="ECO:0000256" key="1">
    <source>
        <dbReference type="SAM" id="MobiDB-lite"/>
    </source>
</evidence>
<dbReference type="InterPro" id="IPR000387">
    <property type="entry name" value="Tyr_Pase_dom"/>
</dbReference>
<proteinExistence type="predicted"/>
<dbReference type="PROSITE" id="PS50056">
    <property type="entry name" value="TYR_PHOSPHATASE_2"/>
    <property type="match status" value="1"/>
</dbReference>
<dbReference type="GO" id="GO:0004725">
    <property type="term" value="F:protein tyrosine phosphatase activity"/>
    <property type="evidence" value="ECO:0007669"/>
    <property type="project" value="InterPro"/>
</dbReference>
<dbReference type="InterPro" id="IPR003595">
    <property type="entry name" value="Tyr_Pase_cat"/>
</dbReference>
<feature type="compositionally biased region" description="Basic residues" evidence="1">
    <location>
        <begin position="40"/>
        <end position="51"/>
    </location>
</feature>
<dbReference type="PROSITE" id="PS00383">
    <property type="entry name" value="TYR_PHOSPHATASE_1"/>
    <property type="match status" value="1"/>
</dbReference>
<name>A0A915DE17_9BILA</name>